<dbReference type="InterPro" id="IPR036704">
    <property type="entry name" value="RraA/RraA-like_sf"/>
</dbReference>
<comment type="catalytic activity">
    <reaction evidence="8 9">
        <text>oxaloacetate + H(+) = pyruvate + CO2</text>
        <dbReference type="Rhea" id="RHEA:15641"/>
        <dbReference type="ChEBI" id="CHEBI:15361"/>
        <dbReference type="ChEBI" id="CHEBI:15378"/>
        <dbReference type="ChEBI" id="CHEBI:16452"/>
        <dbReference type="ChEBI" id="CHEBI:16526"/>
        <dbReference type="EC" id="4.1.1.112"/>
    </reaction>
</comment>
<dbReference type="EC" id="4.1.3.17" evidence="9"/>
<keyword evidence="5 9" id="KW-0479">Metal-binding</keyword>
<evidence type="ECO:0000313" key="11">
    <source>
        <dbReference type="Proteomes" id="UP001059971"/>
    </source>
</evidence>
<dbReference type="PANTHER" id="PTHR33254:SF4">
    <property type="entry name" value="4-HYDROXY-4-METHYL-2-OXOGLUTARATE ALDOLASE 3-RELATED"/>
    <property type="match status" value="1"/>
</dbReference>
<dbReference type="Proteomes" id="UP001059971">
    <property type="component" value="Chromosome 1"/>
</dbReference>
<evidence type="ECO:0000256" key="9">
    <source>
        <dbReference type="RuleBase" id="RU004338"/>
    </source>
</evidence>
<dbReference type="EC" id="4.1.1.112" evidence="9"/>
<comment type="function">
    <text evidence="7 9">Catalyzes the aldol cleavage of 4-hydroxy-4-methyl-2-oxoglutarate (HMG) into 2 molecules of pyruvate. Also contains a secondary oxaloacetate (OAA) decarboxylase activity due to the common pyruvate enolate transition state formed following C-C bond cleavage in the retro-aldol and decarboxylation reactions.</text>
</comment>
<name>A0ABM7G476_9SPHN</name>
<comment type="subunit">
    <text evidence="4 9">Homotrimer.</text>
</comment>
<dbReference type="SUPFAM" id="SSF89562">
    <property type="entry name" value="RraA-like"/>
    <property type="match status" value="1"/>
</dbReference>
<dbReference type="Pfam" id="PF03737">
    <property type="entry name" value="RraA-like"/>
    <property type="match status" value="1"/>
</dbReference>
<evidence type="ECO:0000313" key="10">
    <source>
        <dbReference type="EMBL" id="BBF69809.1"/>
    </source>
</evidence>
<organism evidence="10 11">
    <name type="scientific">Sphingomonas bisphenolicum</name>
    <dbReference type="NCBI Taxonomy" id="296544"/>
    <lineage>
        <taxon>Bacteria</taxon>
        <taxon>Pseudomonadati</taxon>
        <taxon>Pseudomonadota</taxon>
        <taxon>Alphaproteobacteria</taxon>
        <taxon>Sphingomonadales</taxon>
        <taxon>Sphingomonadaceae</taxon>
        <taxon>Sphingomonas</taxon>
    </lineage>
</organism>
<reference evidence="10" key="1">
    <citation type="submission" date="2018-07" db="EMBL/GenBank/DDBJ databases">
        <title>Complete genome sequence of Sphingomonas bisphenolicum strain AO1, a bisphenol A degradative bacterium isolated from Japanese farm field.</title>
        <authorList>
            <person name="Murakami M."/>
            <person name="Koh M."/>
            <person name="Koba S."/>
            <person name="Matsumura Y."/>
        </authorList>
    </citation>
    <scope>NUCLEOTIDE SEQUENCE</scope>
    <source>
        <strain evidence="10">AO1</strain>
    </source>
</reference>
<accession>A0ABM7G476</accession>
<proteinExistence type="inferred from homology"/>
<dbReference type="Gene3D" id="3.50.30.40">
    <property type="entry name" value="Ribonuclease E inhibitor RraA/RraA-like"/>
    <property type="match status" value="1"/>
</dbReference>
<evidence type="ECO:0000256" key="5">
    <source>
        <dbReference type="ARBA" id="ARBA00022723"/>
    </source>
</evidence>
<evidence type="ECO:0000256" key="6">
    <source>
        <dbReference type="ARBA" id="ARBA00023239"/>
    </source>
</evidence>
<evidence type="ECO:0000256" key="8">
    <source>
        <dbReference type="ARBA" id="ARBA00047973"/>
    </source>
</evidence>
<dbReference type="PANTHER" id="PTHR33254">
    <property type="entry name" value="4-HYDROXY-4-METHYL-2-OXOGLUTARATE ALDOLASE 3-RELATED"/>
    <property type="match status" value="1"/>
</dbReference>
<evidence type="ECO:0000256" key="2">
    <source>
        <dbReference type="ARBA" id="ARBA00001968"/>
    </source>
</evidence>
<protein>
    <recommendedName>
        <fullName evidence="9">4-hydroxy-4-methyl-2-oxoglutarate aldolase</fullName>
        <shortName evidence="9">HMG aldolase</shortName>
        <ecNumber evidence="9">4.1.1.112</ecNumber>
        <ecNumber evidence="9">4.1.3.17</ecNumber>
    </recommendedName>
    <alternativeName>
        <fullName evidence="9">Oxaloacetate decarboxylase</fullName>
    </alternativeName>
</protein>
<dbReference type="InterPro" id="IPR010203">
    <property type="entry name" value="RraA"/>
</dbReference>
<comment type="similarity">
    <text evidence="3 9">Belongs to the class II aldolase/RraA-like family.</text>
</comment>
<gene>
    <name evidence="10" type="primary">rraA</name>
    <name evidence="10" type="ORF">SBA_ch1_20090</name>
</gene>
<dbReference type="InterPro" id="IPR005493">
    <property type="entry name" value="RraA/RraA-like"/>
</dbReference>
<keyword evidence="11" id="KW-1185">Reference proteome</keyword>
<dbReference type="CDD" id="cd16841">
    <property type="entry name" value="RraA_family"/>
    <property type="match status" value="1"/>
</dbReference>
<dbReference type="NCBIfam" id="TIGR01935">
    <property type="entry name" value="NOT-MenG"/>
    <property type="match status" value="1"/>
</dbReference>
<dbReference type="NCBIfam" id="NF006875">
    <property type="entry name" value="PRK09372.1"/>
    <property type="match status" value="1"/>
</dbReference>
<evidence type="ECO:0000256" key="4">
    <source>
        <dbReference type="ARBA" id="ARBA00011233"/>
    </source>
</evidence>
<evidence type="ECO:0000256" key="3">
    <source>
        <dbReference type="ARBA" id="ARBA00008621"/>
    </source>
</evidence>
<comment type="catalytic activity">
    <reaction evidence="1 9">
        <text>4-hydroxy-4-methyl-2-oxoglutarate = 2 pyruvate</text>
        <dbReference type="Rhea" id="RHEA:22748"/>
        <dbReference type="ChEBI" id="CHEBI:15361"/>
        <dbReference type="ChEBI" id="CHEBI:58276"/>
        <dbReference type="EC" id="4.1.3.17"/>
    </reaction>
</comment>
<dbReference type="RefSeq" id="WP_261934328.1">
    <property type="nucleotide sequence ID" value="NZ_AP018817.1"/>
</dbReference>
<evidence type="ECO:0000256" key="7">
    <source>
        <dbReference type="ARBA" id="ARBA00025046"/>
    </source>
</evidence>
<comment type="cofactor">
    <cofactor evidence="2 9">
        <name>a divalent metal cation</name>
        <dbReference type="ChEBI" id="CHEBI:60240"/>
    </cofactor>
</comment>
<dbReference type="EMBL" id="AP018817">
    <property type="protein sequence ID" value="BBF69809.1"/>
    <property type="molecule type" value="Genomic_DNA"/>
</dbReference>
<keyword evidence="6 9" id="KW-0456">Lyase</keyword>
<sequence>MIATCDLYDRHEAQARVPDVQLVDFGGRAAFSGIAVTARCHEDNSVVKSLAAKPGTGKILVVDGGSSLRCALLGDMIAQNAVDNGWEGIIILGAVRDRAALATMDIGVKALGTTPRKSVRQGVGEVDIPIEIGGVTIMPADQVFADADGILILTPTLEDEAAA</sequence>
<evidence type="ECO:0000256" key="1">
    <source>
        <dbReference type="ARBA" id="ARBA00001342"/>
    </source>
</evidence>